<name>A0A7J5L7Y2_BACSE</name>
<feature type="non-terminal residue" evidence="1">
    <location>
        <position position="91"/>
    </location>
</feature>
<dbReference type="Pfam" id="PF07494">
    <property type="entry name" value="Reg_prop"/>
    <property type="match status" value="1"/>
</dbReference>
<reference evidence="1 2" key="1">
    <citation type="journal article" date="2019" name="Nat. Med.">
        <title>A library of human gut bacterial isolates paired with longitudinal multiomics data enables mechanistic microbiome research.</title>
        <authorList>
            <person name="Poyet M."/>
            <person name="Groussin M."/>
            <person name="Gibbons S.M."/>
            <person name="Avila-Pacheco J."/>
            <person name="Jiang X."/>
            <person name="Kearney S.M."/>
            <person name="Perrotta A.R."/>
            <person name="Berdy B."/>
            <person name="Zhao S."/>
            <person name="Lieberman T.D."/>
            <person name="Swanson P.K."/>
            <person name="Smith M."/>
            <person name="Roesemann S."/>
            <person name="Alexander J.E."/>
            <person name="Rich S.A."/>
            <person name="Livny J."/>
            <person name="Vlamakis H."/>
            <person name="Clish C."/>
            <person name="Bullock K."/>
            <person name="Deik A."/>
            <person name="Scott J."/>
            <person name="Pierce K.A."/>
            <person name="Xavier R.J."/>
            <person name="Alm E.J."/>
        </authorList>
    </citation>
    <scope>NUCLEOTIDE SEQUENCE [LARGE SCALE GENOMIC DNA]</scope>
    <source>
        <strain evidence="1 2">BIOML-A6</strain>
    </source>
</reference>
<accession>A0A7J5L7Y2</accession>
<dbReference type="Proteomes" id="UP000467334">
    <property type="component" value="Unassembled WGS sequence"/>
</dbReference>
<dbReference type="EMBL" id="WCLE01000099">
    <property type="protein sequence ID" value="KAB5306654.1"/>
    <property type="molecule type" value="Genomic_DNA"/>
</dbReference>
<dbReference type="RefSeq" id="WP_151877400.1">
    <property type="nucleotide sequence ID" value="NZ_WCLE01000099.1"/>
</dbReference>
<evidence type="ECO:0000313" key="2">
    <source>
        <dbReference type="Proteomes" id="UP000467334"/>
    </source>
</evidence>
<protein>
    <recommendedName>
        <fullName evidence="3">Hybrid sensor histidine kinase/response regulator</fullName>
    </recommendedName>
</protein>
<dbReference type="Gene3D" id="2.130.10.10">
    <property type="entry name" value="YVTN repeat-like/Quinoprotein amine dehydrogenase"/>
    <property type="match status" value="1"/>
</dbReference>
<comment type="caution">
    <text evidence="1">The sequence shown here is derived from an EMBL/GenBank/DDBJ whole genome shotgun (WGS) entry which is preliminary data.</text>
</comment>
<evidence type="ECO:0000313" key="1">
    <source>
        <dbReference type="EMBL" id="KAB5306654.1"/>
    </source>
</evidence>
<evidence type="ECO:0008006" key="3">
    <source>
        <dbReference type="Google" id="ProtNLM"/>
    </source>
</evidence>
<dbReference type="AlphaFoldDB" id="A0A7J5L7Y2"/>
<sequence length="91" mass="10358">MRTRYNLVIHVSVIFLLFLFNNYSSAYNLRQYSSKNGLSNSAVLSICQDGDGFMWFGSCEGVNFFDGLNFQLYNPIDKKKILSGNIVESIL</sequence>
<proteinExistence type="predicted"/>
<dbReference type="InterPro" id="IPR015943">
    <property type="entry name" value="WD40/YVTN_repeat-like_dom_sf"/>
</dbReference>
<organism evidence="1 2">
    <name type="scientific">Bacteroides stercoris</name>
    <dbReference type="NCBI Taxonomy" id="46506"/>
    <lineage>
        <taxon>Bacteria</taxon>
        <taxon>Pseudomonadati</taxon>
        <taxon>Bacteroidota</taxon>
        <taxon>Bacteroidia</taxon>
        <taxon>Bacteroidales</taxon>
        <taxon>Bacteroidaceae</taxon>
        <taxon>Bacteroides</taxon>
    </lineage>
</organism>
<gene>
    <name evidence="1" type="ORF">F9958_18255</name>
</gene>
<dbReference type="InterPro" id="IPR011110">
    <property type="entry name" value="Reg_prop"/>
</dbReference>